<proteinExistence type="predicted"/>
<dbReference type="EMBL" id="HBFS01013168">
    <property type="protein sequence ID" value="CAD8915713.1"/>
    <property type="molecule type" value="Transcribed_RNA"/>
</dbReference>
<sequence length="116" mass="12029">MPPPLPPADPARTRTRAASTAARLVAHGDRSSTTYLADMLEELRVVATDPATAVSEFRALFNAAVGGLGGRVRGCVVVGREPERKASRTPAPPLPAASSAFAAAFGEEDDDGDEEV</sequence>
<feature type="compositionally biased region" description="Low complexity" evidence="1">
    <location>
        <begin position="96"/>
        <end position="105"/>
    </location>
</feature>
<evidence type="ECO:0000256" key="1">
    <source>
        <dbReference type="SAM" id="MobiDB-lite"/>
    </source>
</evidence>
<feature type="region of interest" description="Disordered" evidence="1">
    <location>
        <begin position="1"/>
        <end position="23"/>
    </location>
</feature>
<protein>
    <submittedName>
        <fullName evidence="2">Uncharacterized protein</fullName>
    </submittedName>
</protein>
<name>A0A7S1G896_9STRA</name>
<dbReference type="AlphaFoldDB" id="A0A7S1G896"/>
<reference evidence="2" key="1">
    <citation type="submission" date="2021-01" db="EMBL/GenBank/DDBJ databases">
        <authorList>
            <person name="Corre E."/>
            <person name="Pelletier E."/>
            <person name="Niang G."/>
            <person name="Scheremetjew M."/>
            <person name="Finn R."/>
            <person name="Kale V."/>
            <person name="Holt S."/>
            <person name="Cochrane G."/>
            <person name="Meng A."/>
            <person name="Brown T."/>
            <person name="Cohen L."/>
        </authorList>
    </citation>
    <scope>NUCLEOTIDE SEQUENCE</scope>
    <source>
        <strain evidence="2">Ms1</strain>
    </source>
</reference>
<accession>A0A7S1G896</accession>
<gene>
    <name evidence="2" type="ORF">BSP0115_LOCUS8970</name>
</gene>
<feature type="compositionally biased region" description="Acidic residues" evidence="1">
    <location>
        <begin position="106"/>
        <end position="116"/>
    </location>
</feature>
<evidence type="ECO:0000313" key="2">
    <source>
        <dbReference type="EMBL" id="CAD8915713.1"/>
    </source>
</evidence>
<organism evidence="2">
    <name type="scientific">Bicosoecida sp. CB-2014</name>
    <dbReference type="NCBI Taxonomy" id="1486930"/>
    <lineage>
        <taxon>Eukaryota</taxon>
        <taxon>Sar</taxon>
        <taxon>Stramenopiles</taxon>
        <taxon>Bigyra</taxon>
        <taxon>Opalozoa</taxon>
        <taxon>Bicosoecida</taxon>
    </lineage>
</organism>
<feature type="region of interest" description="Disordered" evidence="1">
    <location>
        <begin position="81"/>
        <end position="116"/>
    </location>
</feature>